<dbReference type="Proteomes" id="UP000594603">
    <property type="component" value="Plasmid p1"/>
</dbReference>
<dbReference type="EMBL" id="CP051755">
    <property type="protein sequence ID" value="QPJ86655.1"/>
    <property type="molecule type" value="Genomic_DNA"/>
</dbReference>
<organism evidence="1 2">
    <name type="scientific">Candidatus Sarcina troglodytae</name>
    <dbReference type="NCBI Taxonomy" id="2726954"/>
    <lineage>
        <taxon>Bacteria</taxon>
        <taxon>Bacillati</taxon>
        <taxon>Bacillota</taxon>
        <taxon>Clostridia</taxon>
        <taxon>Eubacteriales</taxon>
        <taxon>Clostridiaceae</taxon>
        <taxon>Sarcina</taxon>
    </lineage>
</organism>
<sequence>MRWYRIIDGELRLFINEKALNDNGEKLNNVYYTKNIAHLCVDGMDYCNKFYERFKEFPVRVYIKSDLGTLYNEFEVKSFGICDKGLEVIFA</sequence>
<proteinExistence type="predicted"/>
<reference evidence="1" key="1">
    <citation type="submission" date="2020-04" db="EMBL/GenBank/DDBJ databases">
        <title>A novel bacterium ('Candidatus Sarcina troglodytae' sp. nov.) linked to a protracted, uniformly lethal epizootic among sanctuary western chimpanzees (Pan troglodytes verus) in Sierra Leone.</title>
        <authorList>
            <person name="Owens L.A."/>
            <person name="Colitti B."/>
            <person name="Hirji I."/>
            <person name="Pizaro A."/>
            <person name="Jaffe J.E."/>
            <person name="Moittie S."/>
            <person name="Bishop-Lilly K.A."/>
            <person name="Estrella L.A."/>
            <person name="Voegtly L.J."/>
            <person name="Kuhn J.H."/>
            <person name="Suen G."/>
            <person name="Deblois C.L."/>
            <person name="Dunn C."/>
            <person name="Juan-Salles C."/>
            <person name="Goldberg T.L."/>
        </authorList>
    </citation>
    <scope>NUCLEOTIDE SEQUENCE</scope>
    <source>
        <strain evidence="1">JB2</strain>
    </source>
</reference>
<geneLocation type="plasmid" evidence="1 2">
    <name>p1</name>
</geneLocation>
<accession>A0ACD1BGV8</accession>
<evidence type="ECO:0000313" key="1">
    <source>
        <dbReference type="EMBL" id="QPJ86655.1"/>
    </source>
</evidence>
<keyword evidence="2" id="KW-1185">Reference proteome</keyword>
<protein>
    <submittedName>
        <fullName evidence="1">Uncharacterized protein</fullName>
    </submittedName>
</protein>
<keyword evidence="1" id="KW-0614">Plasmid</keyword>
<name>A0ACD1BGV8_9CLOT</name>
<gene>
    <name evidence="1" type="ORF">HH195_11430</name>
</gene>
<evidence type="ECO:0000313" key="2">
    <source>
        <dbReference type="Proteomes" id="UP000594603"/>
    </source>
</evidence>